<evidence type="ECO:0000256" key="1">
    <source>
        <dbReference type="ARBA" id="ARBA00004123"/>
    </source>
</evidence>
<keyword evidence="4 11" id="KW-0240">DNA-directed RNA polymerase</keyword>
<evidence type="ECO:0000259" key="17">
    <source>
        <dbReference type="Pfam" id="PF06883"/>
    </source>
</evidence>
<dbReference type="GO" id="GO:0006351">
    <property type="term" value="P:DNA-templated transcription"/>
    <property type="evidence" value="ECO:0007669"/>
    <property type="project" value="InterPro"/>
</dbReference>
<comment type="function">
    <text evidence="11">DNA-dependent RNA polymerase catalyzes the transcription of DNA into RNA using the four ribonucleoside triphosphates as substrates.</text>
</comment>
<dbReference type="AlphaFoldDB" id="A0A0V1FRW2"/>
<evidence type="ECO:0000259" key="13">
    <source>
        <dbReference type="Pfam" id="PF04560"/>
    </source>
</evidence>
<evidence type="ECO:0000256" key="5">
    <source>
        <dbReference type="ARBA" id="ARBA00022679"/>
    </source>
</evidence>
<dbReference type="Gene3D" id="3.90.1100.10">
    <property type="match status" value="2"/>
</dbReference>
<evidence type="ECO:0000313" key="19">
    <source>
        <dbReference type="Proteomes" id="UP000054995"/>
    </source>
</evidence>
<evidence type="ECO:0000259" key="14">
    <source>
        <dbReference type="Pfam" id="PF04561"/>
    </source>
</evidence>
<accession>A0A0V1FRW2</accession>
<proteinExistence type="inferred from homology"/>
<feature type="domain" description="DNA-directed RNA polymerase I subunit RPA2" evidence="17">
    <location>
        <begin position="557"/>
        <end position="614"/>
    </location>
</feature>
<dbReference type="EMBL" id="JYDT01000039">
    <property type="protein sequence ID" value="KRY88745.1"/>
    <property type="molecule type" value="Genomic_DNA"/>
</dbReference>
<comment type="subunit">
    <text evidence="3">Component of the RNA polymerase I (Pol I) complex consisting of at least 13 subunits.</text>
</comment>
<evidence type="ECO:0000259" key="15">
    <source>
        <dbReference type="Pfam" id="PF04563"/>
    </source>
</evidence>
<dbReference type="InterPro" id="IPR009674">
    <property type="entry name" value="Rpa2_dom_4"/>
</dbReference>
<dbReference type="FunFam" id="2.40.270.10:FF:000011">
    <property type="entry name" value="DNA-directed RNA polymerase subunit beta"/>
    <property type="match status" value="1"/>
</dbReference>
<dbReference type="GO" id="GO:0003899">
    <property type="term" value="F:DNA-directed RNA polymerase activity"/>
    <property type="evidence" value="ECO:0007669"/>
    <property type="project" value="UniProtKB-EC"/>
</dbReference>
<evidence type="ECO:0000256" key="4">
    <source>
        <dbReference type="ARBA" id="ARBA00022478"/>
    </source>
</evidence>
<keyword evidence="7 11" id="KW-0804">Transcription</keyword>
<evidence type="ECO:0000256" key="2">
    <source>
        <dbReference type="ARBA" id="ARBA00006835"/>
    </source>
</evidence>
<dbReference type="InterPro" id="IPR015712">
    <property type="entry name" value="DNA-dir_RNA_pol_su2"/>
</dbReference>
<feature type="domain" description="RNA polymerase Rpb2" evidence="14">
    <location>
        <begin position="212"/>
        <end position="362"/>
    </location>
</feature>
<keyword evidence="8" id="KW-0539">Nucleus</keyword>
<keyword evidence="5 11" id="KW-0808">Transferase</keyword>
<dbReference type="InterPro" id="IPR014724">
    <property type="entry name" value="RNA_pol_RPB2_OB-fold"/>
</dbReference>
<comment type="catalytic activity">
    <reaction evidence="9">
        <text>RNA(n) + a ribonucleoside 5'-triphosphate = RNA(n+1) + diphosphate</text>
        <dbReference type="Rhea" id="RHEA:21248"/>
        <dbReference type="Rhea" id="RHEA-COMP:14527"/>
        <dbReference type="Rhea" id="RHEA-COMP:17342"/>
        <dbReference type="ChEBI" id="CHEBI:33019"/>
        <dbReference type="ChEBI" id="CHEBI:61557"/>
        <dbReference type="ChEBI" id="CHEBI:140395"/>
        <dbReference type="EC" id="2.7.7.6"/>
    </reaction>
    <physiologicalReaction direction="left-to-right" evidence="9">
        <dbReference type="Rhea" id="RHEA:21249"/>
    </physiologicalReaction>
</comment>
<sequence length="1183" mass="135617">MYSDSTIILVFFTYLSKMINAELVEPHIKSFNYFAEQGITQAVEDIFPVVSEISEIKKVIEISITNPFIGFPAISRDGGDANALKLWPSECRVSCRSYSAKLLATLTIKINNRVVDSARRNLGDIPIMVMSNRCHLTNLSPNQLAKEKEEMNEMGGYFIVNGQEKVVRMLIAQRRNYPLALVRPKWKQRGQYYTQYGISLRCVRDNHTVCNHIIHYLSNRRMLLRLNIKHEQFYVPLLIILKATYDCPDQFLYTELMRGFNEDEFWKGCVVNMLMDLKSENLNSKADALSYLGRLFRTALPVISSTTNMEAGQILIDRYLCVHLNTDREKFDFLIYSAQKLCSLAKEEIVPESPDSIANQEVLLPGMILLLILKERLEIMLTRMCRYIVDSIICDSSHQFQMRHITTAVKFTSLVTRALEYFLRTGNLPSNVHHAFSQQSGFCIIAERLNHLRFVGHFRAIHRGAFFSELRSTDVRKLSTEAWGFICPVHTPDGAPCGLLNHLTASCCITATQGTRNLVINAISKFGLFSMTASAMLNLDSATDQYYYRVIVDGSVIGVICEENVQQAIQTLRKEKSSGVFLSIFTEICFFSRKTFSMHYPGLFIFTEFGRFMRPVNNLSIEPPSNREYIGTMEQLFLGICIGPEDFEQGVTTHQEIDPTNILSFNAKMIPFPDHNQSPRNVYQCQMAKQTMGTPVHSLMHRTDNKMYCLRTPQSPLVKTESYDAYAIDNYPLGTNAIVAVISYTGYDMEDAMIINKASAERGFAHACIYKTERINLNDRLYDGRNVFFHRDPADATLAAYVDADGLPQVGKLYSKNDPLFTRQRNWIVYGEKISQFRRCIRGQYKNYWQWKWCRTVETYLRYVSCYCKIFENYRRNPFVGDKFASRHGQKGINSFLWPAENMPFTESGMVPDIIFNPHGFPSRMTVGMMIESMAGKSAALHGIKHDATPFKFSDEQPAVEYFAGYNYYGNERMYSGIDGRMLQVDIFFGVVYYQRLRHMVADKFQVRATGAVDLLTKQPVQGRKRGGGIRFGEMERDSLISHGTAFLLHDRLFDNSDKDYKTIFTCFEQACLCTGCGRLISTNFKNFWNNATHQTPNAIVNVSSRMICVICKTSDNIEFVQFPYVLKYLIAELSSVNNKLIVNNKEHILNIQHILCNIPIFPLFTVCMSCLHKQETYGRNDY</sequence>
<evidence type="ECO:0000256" key="6">
    <source>
        <dbReference type="ARBA" id="ARBA00022695"/>
    </source>
</evidence>
<dbReference type="InterPro" id="IPR007645">
    <property type="entry name" value="RNA_pol_Rpb2_3"/>
</dbReference>
<name>A0A0V1FRW2_TRIPS</name>
<evidence type="ECO:0000256" key="8">
    <source>
        <dbReference type="ARBA" id="ARBA00023242"/>
    </source>
</evidence>
<feature type="domain" description="DNA-directed RNA polymerase subunit 2 hybrid-binding" evidence="12">
    <location>
        <begin position="667"/>
        <end position="1026"/>
    </location>
</feature>
<evidence type="ECO:0000259" key="12">
    <source>
        <dbReference type="Pfam" id="PF00562"/>
    </source>
</evidence>
<evidence type="ECO:0000256" key="11">
    <source>
        <dbReference type="RuleBase" id="RU363031"/>
    </source>
</evidence>
<dbReference type="Pfam" id="PF04565">
    <property type="entry name" value="RNA_pol_Rpb2_3"/>
    <property type="match status" value="1"/>
</dbReference>
<dbReference type="Pfam" id="PF00562">
    <property type="entry name" value="RNA_pol_Rpb2_6"/>
    <property type="match status" value="1"/>
</dbReference>
<dbReference type="GO" id="GO:0005634">
    <property type="term" value="C:nucleus"/>
    <property type="evidence" value="ECO:0007669"/>
    <property type="project" value="UniProtKB-SubCell"/>
</dbReference>
<evidence type="ECO:0000256" key="7">
    <source>
        <dbReference type="ARBA" id="ARBA00023163"/>
    </source>
</evidence>
<dbReference type="FunFam" id="2.40.270.10:FF:000006">
    <property type="entry name" value="DNA-directed RNA polymerase subunit beta"/>
    <property type="match status" value="1"/>
</dbReference>
<dbReference type="InterPro" id="IPR037034">
    <property type="entry name" value="RNA_pol_Rpb2_2_sf"/>
</dbReference>
<dbReference type="PANTHER" id="PTHR20856">
    <property type="entry name" value="DNA-DIRECTED RNA POLYMERASE I SUBUNIT 2"/>
    <property type="match status" value="1"/>
</dbReference>
<evidence type="ECO:0000313" key="18">
    <source>
        <dbReference type="EMBL" id="KRY88745.1"/>
    </source>
</evidence>
<dbReference type="Gene3D" id="3.90.1110.10">
    <property type="entry name" value="RNA polymerase Rpb2, domain 2"/>
    <property type="match status" value="1"/>
</dbReference>
<dbReference type="Proteomes" id="UP000054995">
    <property type="component" value="Unassembled WGS sequence"/>
</dbReference>
<dbReference type="GO" id="GO:0032549">
    <property type="term" value="F:ribonucleoside binding"/>
    <property type="evidence" value="ECO:0007669"/>
    <property type="project" value="InterPro"/>
</dbReference>
<dbReference type="SUPFAM" id="SSF64484">
    <property type="entry name" value="beta and beta-prime subunits of DNA dependent RNA-polymerase"/>
    <property type="match status" value="1"/>
</dbReference>
<dbReference type="Pfam" id="PF04561">
    <property type="entry name" value="RNA_pol_Rpb2_2"/>
    <property type="match status" value="1"/>
</dbReference>
<reference evidence="18 19" key="1">
    <citation type="submission" date="2015-01" db="EMBL/GenBank/DDBJ databases">
        <title>Evolution of Trichinella species and genotypes.</title>
        <authorList>
            <person name="Korhonen P.K."/>
            <person name="Edoardo P."/>
            <person name="Giuseppe L.R."/>
            <person name="Gasser R.B."/>
        </authorList>
    </citation>
    <scope>NUCLEOTIDE SEQUENCE [LARGE SCALE GENOMIC DNA]</scope>
    <source>
        <strain evidence="18">ISS470</strain>
    </source>
</reference>
<dbReference type="InterPro" id="IPR007644">
    <property type="entry name" value="RNA_pol_bsu_protrusion"/>
</dbReference>
<dbReference type="Gene3D" id="2.40.50.150">
    <property type="match status" value="1"/>
</dbReference>
<protein>
    <recommendedName>
        <fullName evidence="11">DNA-directed RNA polymerase subunit beta</fullName>
        <ecNumber evidence="11">2.7.7.6</ecNumber>
    </recommendedName>
</protein>
<dbReference type="InterPro" id="IPR037033">
    <property type="entry name" value="DNA-dir_RNAP_su2_hyb_sf"/>
</dbReference>
<dbReference type="Pfam" id="PF04563">
    <property type="entry name" value="RNA_pol_Rpb2_1"/>
    <property type="match status" value="1"/>
</dbReference>
<dbReference type="CDD" id="cd00653">
    <property type="entry name" value="RNA_pol_B_RPB2"/>
    <property type="match status" value="1"/>
</dbReference>
<dbReference type="InterPro" id="IPR007641">
    <property type="entry name" value="RNA_pol_Rpb2_7"/>
</dbReference>
<comment type="similarity">
    <text evidence="2 10">Belongs to the RNA polymerase beta chain family.</text>
</comment>
<dbReference type="GO" id="GO:0000428">
    <property type="term" value="C:DNA-directed RNA polymerase complex"/>
    <property type="evidence" value="ECO:0007669"/>
    <property type="project" value="UniProtKB-KW"/>
</dbReference>
<dbReference type="InterPro" id="IPR007120">
    <property type="entry name" value="DNA-dir_RNAP_su2_dom"/>
</dbReference>
<dbReference type="GO" id="GO:0003677">
    <property type="term" value="F:DNA binding"/>
    <property type="evidence" value="ECO:0007669"/>
    <property type="project" value="InterPro"/>
</dbReference>
<dbReference type="InterPro" id="IPR007121">
    <property type="entry name" value="RNA_pol_bsu_CS"/>
</dbReference>
<evidence type="ECO:0000256" key="3">
    <source>
        <dbReference type="ARBA" id="ARBA00011251"/>
    </source>
</evidence>
<keyword evidence="19" id="KW-1185">Reference proteome</keyword>
<dbReference type="InterPro" id="IPR007642">
    <property type="entry name" value="RNA_pol_Rpb2_2"/>
</dbReference>
<dbReference type="Gene3D" id="2.40.270.10">
    <property type="entry name" value="DNA-directed RNA polymerase, subunit 2, domain 6"/>
    <property type="match status" value="1"/>
</dbReference>
<dbReference type="Pfam" id="PF06883">
    <property type="entry name" value="RNA_pol_Rpa2_4"/>
    <property type="match status" value="1"/>
</dbReference>
<feature type="domain" description="RNA polymerase Rpb2" evidence="13">
    <location>
        <begin position="1028"/>
        <end position="1139"/>
    </location>
</feature>
<keyword evidence="6 11" id="KW-0548">Nucleotidyltransferase</keyword>
<gene>
    <name evidence="18" type="primary">Polr1b</name>
    <name evidence="18" type="ORF">T4D_6818</name>
</gene>
<dbReference type="EC" id="2.7.7.6" evidence="11"/>
<evidence type="ECO:0000259" key="16">
    <source>
        <dbReference type="Pfam" id="PF04565"/>
    </source>
</evidence>
<dbReference type="Pfam" id="PF04560">
    <property type="entry name" value="RNA_pol_Rpb2_7"/>
    <property type="match status" value="1"/>
</dbReference>
<feature type="domain" description="RNA polymerase beta subunit protrusion" evidence="15">
    <location>
        <begin position="22"/>
        <end position="392"/>
    </location>
</feature>
<dbReference type="OrthoDB" id="10248617at2759"/>
<dbReference type="FunFam" id="3.90.1100.10:FF:000008">
    <property type="entry name" value="DNA-directed RNA polymerase subunit beta"/>
    <property type="match status" value="1"/>
</dbReference>
<evidence type="ECO:0000256" key="10">
    <source>
        <dbReference type="RuleBase" id="RU000434"/>
    </source>
</evidence>
<dbReference type="Gene3D" id="3.90.1800.10">
    <property type="entry name" value="RNA polymerase alpha subunit dimerisation domain"/>
    <property type="match status" value="1"/>
</dbReference>
<comment type="caution">
    <text evidence="18">The sequence shown here is derived from an EMBL/GenBank/DDBJ whole genome shotgun (WGS) entry which is preliminary data.</text>
</comment>
<comment type="subcellular location">
    <subcellularLocation>
        <location evidence="1">Nucleus</location>
    </subcellularLocation>
</comment>
<organism evidence="18 19">
    <name type="scientific">Trichinella pseudospiralis</name>
    <name type="common">Parasitic roundworm</name>
    <dbReference type="NCBI Taxonomy" id="6337"/>
    <lineage>
        <taxon>Eukaryota</taxon>
        <taxon>Metazoa</taxon>
        <taxon>Ecdysozoa</taxon>
        <taxon>Nematoda</taxon>
        <taxon>Enoplea</taxon>
        <taxon>Dorylaimia</taxon>
        <taxon>Trichinellida</taxon>
        <taxon>Trichinellidae</taxon>
        <taxon>Trichinella</taxon>
    </lineage>
</organism>
<evidence type="ECO:0000256" key="9">
    <source>
        <dbReference type="ARBA" id="ARBA00047768"/>
    </source>
</evidence>
<dbReference type="PROSITE" id="PS01166">
    <property type="entry name" value="RNA_POL_BETA"/>
    <property type="match status" value="1"/>
</dbReference>
<feature type="domain" description="RNA polymerase Rpb2" evidence="16">
    <location>
        <begin position="445"/>
        <end position="508"/>
    </location>
</feature>